<protein>
    <submittedName>
        <fullName evidence="2">Uncharacterized protein</fullName>
    </submittedName>
</protein>
<proteinExistence type="predicted"/>
<feature type="region of interest" description="Disordered" evidence="1">
    <location>
        <begin position="1"/>
        <end position="24"/>
    </location>
</feature>
<name>A0A6G1CZI4_9ORYZ</name>
<evidence type="ECO:0000313" key="2">
    <source>
        <dbReference type="EMBL" id="KAF0905539.1"/>
    </source>
</evidence>
<organism evidence="2 3">
    <name type="scientific">Oryza meyeriana var. granulata</name>
    <dbReference type="NCBI Taxonomy" id="110450"/>
    <lineage>
        <taxon>Eukaryota</taxon>
        <taxon>Viridiplantae</taxon>
        <taxon>Streptophyta</taxon>
        <taxon>Embryophyta</taxon>
        <taxon>Tracheophyta</taxon>
        <taxon>Spermatophyta</taxon>
        <taxon>Magnoliopsida</taxon>
        <taxon>Liliopsida</taxon>
        <taxon>Poales</taxon>
        <taxon>Poaceae</taxon>
        <taxon>BOP clade</taxon>
        <taxon>Oryzoideae</taxon>
        <taxon>Oryzeae</taxon>
        <taxon>Oryzinae</taxon>
        <taxon>Oryza</taxon>
        <taxon>Oryza meyeriana</taxon>
    </lineage>
</organism>
<dbReference type="AlphaFoldDB" id="A0A6G1CZI4"/>
<dbReference type="Proteomes" id="UP000479710">
    <property type="component" value="Unassembled WGS sequence"/>
</dbReference>
<evidence type="ECO:0000313" key="3">
    <source>
        <dbReference type="Proteomes" id="UP000479710"/>
    </source>
</evidence>
<evidence type="ECO:0000256" key="1">
    <source>
        <dbReference type="SAM" id="MobiDB-lite"/>
    </source>
</evidence>
<keyword evidence="3" id="KW-1185">Reference proteome</keyword>
<comment type="caution">
    <text evidence="2">The sequence shown here is derived from an EMBL/GenBank/DDBJ whole genome shotgun (WGS) entry which is preliminary data.</text>
</comment>
<gene>
    <name evidence="2" type="ORF">E2562_007336</name>
</gene>
<dbReference type="EMBL" id="SPHZ02000007">
    <property type="protein sequence ID" value="KAF0905539.1"/>
    <property type="molecule type" value="Genomic_DNA"/>
</dbReference>
<accession>A0A6G1CZI4</accession>
<sequence length="83" mass="8309">MPSSSLAPADGACDFGTSSGRRGALRKAPSMCSVAEVRMALQRVVGEVIAAAPAVVIEGCTELFAGDGDASSLPDLGLKLTIS</sequence>
<reference evidence="2 3" key="1">
    <citation type="submission" date="2019-11" db="EMBL/GenBank/DDBJ databases">
        <title>Whole genome sequence of Oryza granulata.</title>
        <authorList>
            <person name="Li W."/>
        </authorList>
    </citation>
    <scope>NUCLEOTIDE SEQUENCE [LARGE SCALE GENOMIC DNA]</scope>
    <source>
        <strain evidence="3">cv. Menghai</strain>
        <tissue evidence="2">Leaf</tissue>
    </source>
</reference>